<sequence>MEAEENDLDRIEQDIGTALAAFIGNTHESFIGDSITMTKDGFIGGIIRLQRLRNHVKGLAESHRKTQSNGGKDGPD</sequence>
<organism evidence="1">
    <name type="scientific">marine sediment metagenome</name>
    <dbReference type="NCBI Taxonomy" id="412755"/>
    <lineage>
        <taxon>unclassified sequences</taxon>
        <taxon>metagenomes</taxon>
        <taxon>ecological metagenomes</taxon>
    </lineage>
</organism>
<reference evidence="1" key="1">
    <citation type="journal article" date="2015" name="Nature">
        <title>Complex archaea that bridge the gap between prokaryotes and eukaryotes.</title>
        <authorList>
            <person name="Spang A."/>
            <person name="Saw J.H."/>
            <person name="Jorgensen S.L."/>
            <person name="Zaremba-Niedzwiedzka K."/>
            <person name="Martijn J."/>
            <person name="Lind A.E."/>
            <person name="van Eijk R."/>
            <person name="Schleper C."/>
            <person name="Guy L."/>
            <person name="Ettema T.J."/>
        </authorList>
    </citation>
    <scope>NUCLEOTIDE SEQUENCE</scope>
</reference>
<dbReference type="AlphaFoldDB" id="A0A0F9JLJ8"/>
<accession>A0A0F9JLJ8</accession>
<dbReference type="EMBL" id="LAZR01009800">
    <property type="protein sequence ID" value="KKM70528.1"/>
    <property type="molecule type" value="Genomic_DNA"/>
</dbReference>
<name>A0A0F9JLJ8_9ZZZZ</name>
<protein>
    <submittedName>
        <fullName evidence="1">Uncharacterized protein</fullName>
    </submittedName>
</protein>
<comment type="caution">
    <text evidence="1">The sequence shown here is derived from an EMBL/GenBank/DDBJ whole genome shotgun (WGS) entry which is preliminary data.</text>
</comment>
<gene>
    <name evidence="1" type="ORF">LCGC14_1439840</name>
</gene>
<proteinExistence type="predicted"/>
<evidence type="ECO:0000313" key="1">
    <source>
        <dbReference type="EMBL" id="KKM70528.1"/>
    </source>
</evidence>